<proteinExistence type="predicted"/>
<evidence type="ECO:0000256" key="1">
    <source>
        <dbReference type="SAM" id="MobiDB-lite"/>
    </source>
</evidence>
<dbReference type="Proteomes" id="UP001328107">
    <property type="component" value="Unassembled WGS sequence"/>
</dbReference>
<accession>A0AAN5DCB1</accession>
<evidence type="ECO:0000313" key="4">
    <source>
        <dbReference type="Proteomes" id="UP001328107"/>
    </source>
</evidence>
<feature type="chain" id="PRO_5042993550" evidence="2">
    <location>
        <begin position="16"/>
        <end position="403"/>
    </location>
</feature>
<dbReference type="EMBL" id="BTRK01000006">
    <property type="protein sequence ID" value="GMR60873.1"/>
    <property type="molecule type" value="Genomic_DNA"/>
</dbReference>
<dbReference type="AlphaFoldDB" id="A0AAN5DCB1"/>
<evidence type="ECO:0000313" key="3">
    <source>
        <dbReference type="EMBL" id="GMR60873.1"/>
    </source>
</evidence>
<name>A0AAN5DCB1_9BILA</name>
<protein>
    <submittedName>
        <fullName evidence="3">Uncharacterized protein</fullName>
    </submittedName>
</protein>
<feature type="region of interest" description="Disordered" evidence="1">
    <location>
        <begin position="384"/>
        <end position="403"/>
    </location>
</feature>
<sequence length="403" mass="44217">MRLGIFTIFLAGGVASIARLKRQALPSNHVQVHSLNSNVSVSDVVVVVTSSDSRIDLLEKKLNLSTWATSSNVSFDTFDTFVNYTAAAAETFARMQGVELHAQAANSEVRSFTRNHTSFSMTTSKALDSSINNSLTGRVNVSIADSGMKIQALEGKWADVTASTREDNRTAKSMNIYSNMSMDSNYERRLVLSAVDRLYDMEAVLLGARVRTTYGDVMLDIDPDYRTARIYTNAHTIELKTTLSPFGIEFNDQRMLISAPFEETTAKILKNTSDVHFVVGQLSQLRLSRGGGEIQLGRNVAQAERINVTSTKMNMDLFETREMDARTNQSHISMMTNSTTASLTSLYHHLHVSGGVPKMMLLTGNLTINISTKPATPPQPTLFPGFSAPPDKFATVGPPKFPG</sequence>
<reference evidence="4" key="1">
    <citation type="submission" date="2022-10" db="EMBL/GenBank/DDBJ databases">
        <title>Genome assembly of Pristionchus species.</title>
        <authorList>
            <person name="Yoshida K."/>
            <person name="Sommer R.J."/>
        </authorList>
    </citation>
    <scope>NUCLEOTIDE SEQUENCE [LARGE SCALE GENOMIC DNA]</scope>
    <source>
        <strain evidence="4">RS5460</strain>
    </source>
</reference>
<gene>
    <name evidence="3" type="ORF">PMAYCL1PPCAC_31068</name>
</gene>
<comment type="caution">
    <text evidence="3">The sequence shown here is derived from an EMBL/GenBank/DDBJ whole genome shotgun (WGS) entry which is preliminary data.</text>
</comment>
<keyword evidence="2" id="KW-0732">Signal</keyword>
<feature type="signal peptide" evidence="2">
    <location>
        <begin position="1"/>
        <end position="15"/>
    </location>
</feature>
<evidence type="ECO:0000256" key="2">
    <source>
        <dbReference type="SAM" id="SignalP"/>
    </source>
</evidence>
<keyword evidence="4" id="KW-1185">Reference proteome</keyword>
<organism evidence="3 4">
    <name type="scientific">Pristionchus mayeri</name>
    <dbReference type="NCBI Taxonomy" id="1317129"/>
    <lineage>
        <taxon>Eukaryota</taxon>
        <taxon>Metazoa</taxon>
        <taxon>Ecdysozoa</taxon>
        <taxon>Nematoda</taxon>
        <taxon>Chromadorea</taxon>
        <taxon>Rhabditida</taxon>
        <taxon>Rhabditina</taxon>
        <taxon>Diplogasteromorpha</taxon>
        <taxon>Diplogasteroidea</taxon>
        <taxon>Neodiplogasteridae</taxon>
        <taxon>Pristionchus</taxon>
    </lineage>
</organism>